<evidence type="ECO:0000256" key="7">
    <source>
        <dbReference type="ARBA" id="ARBA00022989"/>
    </source>
</evidence>
<keyword evidence="3" id="KW-0813">Transport</keyword>
<protein>
    <submittedName>
        <fullName evidence="15">Serine phosphatase RsbU, regulator of sigma subunit</fullName>
    </submittedName>
</protein>
<evidence type="ECO:0000256" key="10">
    <source>
        <dbReference type="ARBA" id="ARBA00023136"/>
    </source>
</evidence>
<comment type="caution">
    <text evidence="15">The sequence shown here is derived from an EMBL/GenBank/DDBJ whole genome shotgun (WGS) entry which is preliminary data.</text>
</comment>
<dbReference type="Gene3D" id="1.20.1730.10">
    <property type="entry name" value="Sodium/glucose cotransporter"/>
    <property type="match status" value="1"/>
</dbReference>
<sequence length="725" mass="81222">MFSTSLVVVTLTLYMAFLFAVAQLTERGPDRRTAFTPYVYALALTVYFTSWSFYGNVGFATNSGFMYLATDVGTLIALMLWWRVLRRMVRIKESYHITNIADFISARYNRSQIVAALVAMTALFGIVPYIALQLKSIVSTIGIILPVRHEDWSGAGLLVMLAMILFTVLFGARRLDPTERHHGVMVILALQGVVKLVAILAIGLFVTYGLYDGFTSLIDEIDAAGLEHLKSSSTPQGSVTAQWITLIVLGMVAIQCLPRQFHLAVVENSNERDIRTAMWILPVYMLLFDLFITPIAAAGLLQGLPPALADEFVLRLPYMQGAEWLTLLVFIGGFSAATGMVIISTMALSTMATNHLMMPVIEGVKACNFMRQYLLQLRWLMIAVIILCSYGVAWIFSGSYMLATMGTISFVAVVQFAPAMFGGMVWRGANRIGAITGLMLGLLVWFYTLVLPAFSRQGWIDTTWLIYGPGRIEWLRPEALMGMDMLSPISHSVFWSLFFNIAFFLLGSWLYTPTKEERTQLAEFMRAMSSGSRVHTGRLTGLEAYVEFRPKCAEAVKLLSRYLPDKKAEREVAQIVDLLQAQKKDRLTIIELVEFHRMLEITLAGSIGAASAHRAIESGVGYSEREKRDLHAIYSHIATELGGPDSAPPEGIKRPDAEDVRYSFVTELQTTIERQKGELSAQKATLEHLQERLDKQDEEIFEQRVINQKLTQELTELRKQVDSER</sequence>
<evidence type="ECO:0000256" key="3">
    <source>
        <dbReference type="ARBA" id="ARBA00022448"/>
    </source>
</evidence>
<feature type="transmembrane region" description="Helical" evidence="14">
    <location>
        <begin position="6"/>
        <end position="25"/>
    </location>
</feature>
<organism evidence="15 16">
    <name type="scientific">Marinobacterium lacunae</name>
    <dbReference type="NCBI Taxonomy" id="1232683"/>
    <lineage>
        <taxon>Bacteria</taxon>
        <taxon>Pseudomonadati</taxon>
        <taxon>Pseudomonadota</taxon>
        <taxon>Gammaproteobacteria</taxon>
        <taxon>Oceanospirillales</taxon>
        <taxon>Oceanospirillaceae</taxon>
        <taxon>Marinobacterium</taxon>
    </lineage>
</organism>
<name>A0A081FVV1_9GAMM</name>
<dbReference type="EMBL" id="JMQN01000047">
    <property type="protein sequence ID" value="KEA62656.1"/>
    <property type="molecule type" value="Genomic_DNA"/>
</dbReference>
<evidence type="ECO:0000256" key="1">
    <source>
        <dbReference type="ARBA" id="ARBA00004651"/>
    </source>
</evidence>
<keyword evidence="8" id="KW-0915">Sodium</keyword>
<reference evidence="15 16" key="1">
    <citation type="submission" date="2014-04" db="EMBL/GenBank/DDBJ databases">
        <title>Marinobacterium kochiensis sp. nov., isolated from sediment sample collected from Kochi backwaters in Kerala, India.</title>
        <authorList>
            <person name="Singh A."/>
            <person name="Pinnaka A.K."/>
        </authorList>
    </citation>
    <scope>NUCLEOTIDE SEQUENCE [LARGE SCALE GENOMIC DNA]</scope>
    <source>
        <strain evidence="15 16">AK27</strain>
    </source>
</reference>
<dbReference type="InterPro" id="IPR050277">
    <property type="entry name" value="Sodium:Solute_Symporter"/>
</dbReference>
<evidence type="ECO:0000256" key="6">
    <source>
        <dbReference type="ARBA" id="ARBA00022847"/>
    </source>
</evidence>
<dbReference type="PANTHER" id="PTHR48086">
    <property type="entry name" value="SODIUM/PROLINE SYMPORTER-RELATED"/>
    <property type="match status" value="1"/>
</dbReference>
<dbReference type="eggNOG" id="COG1842">
    <property type="taxonomic scope" value="Bacteria"/>
</dbReference>
<dbReference type="eggNOG" id="COG0591">
    <property type="taxonomic scope" value="Bacteria"/>
</dbReference>
<dbReference type="GO" id="GO:0015293">
    <property type="term" value="F:symporter activity"/>
    <property type="evidence" value="ECO:0007669"/>
    <property type="project" value="UniProtKB-KW"/>
</dbReference>
<feature type="transmembrane region" description="Helical" evidence="14">
    <location>
        <begin position="152"/>
        <end position="172"/>
    </location>
</feature>
<evidence type="ECO:0000256" key="5">
    <source>
        <dbReference type="ARBA" id="ARBA00022692"/>
    </source>
</evidence>
<proteinExistence type="inferred from homology"/>
<gene>
    <name evidence="15" type="ORF">ADIMK_3128</name>
</gene>
<evidence type="ECO:0000256" key="12">
    <source>
        <dbReference type="ARBA" id="ARBA00033708"/>
    </source>
</evidence>
<comment type="subcellular location">
    <subcellularLocation>
        <location evidence="1">Cell membrane</location>
        <topology evidence="1">Multi-pass membrane protein</topology>
    </subcellularLocation>
</comment>
<dbReference type="GO" id="GO:0005886">
    <property type="term" value="C:plasma membrane"/>
    <property type="evidence" value="ECO:0007669"/>
    <property type="project" value="UniProtKB-SubCell"/>
</dbReference>
<keyword evidence="4" id="KW-1003">Cell membrane</keyword>
<keyword evidence="6" id="KW-0769">Symport</keyword>
<feature type="transmembrane region" description="Helical" evidence="14">
    <location>
        <begin position="379"/>
        <end position="396"/>
    </location>
</feature>
<feature type="transmembrane region" description="Helical" evidence="14">
    <location>
        <begin position="240"/>
        <end position="258"/>
    </location>
</feature>
<keyword evidence="9" id="KW-0406">Ion transport</keyword>
<keyword evidence="10 14" id="KW-0472">Membrane</keyword>
<dbReference type="PROSITE" id="PS50283">
    <property type="entry name" value="NA_SOLUT_SYMP_3"/>
    <property type="match status" value="1"/>
</dbReference>
<feature type="transmembrane region" description="Helical" evidence="14">
    <location>
        <begin position="402"/>
        <end position="425"/>
    </location>
</feature>
<keyword evidence="7 14" id="KW-1133">Transmembrane helix</keyword>
<evidence type="ECO:0000256" key="4">
    <source>
        <dbReference type="ARBA" id="ARBA00022475"/>
    </source>
</evidence>
<keyword evidence="16" id="KW-1185">Reference proteome</keyword>
<dbReference type="RefSeq" id="WP_036190166.1">
    <property type="nucleotide sequence ID" value="NZ_JMQN01000047.1"/>
</dbReference>
<dbReference type="InterPro" id="IPR001734">
    <property type="entry name" value="Na/solute_symporter"/>
</dbReference>
<dbReference type="OrthoDB" id="9764438at2"/>
<feature type="coiled-coil region" evidence="13">
    <location>
        <begin position="672"/>
        <end position="699"/>
    </location>
</feature>
<feature type="transmembrane region" description="Helical" evidence="14">
    <location>
        <begin position="184"/>
        <end position="211"/>
    </location>
</feature>
<feature type="transmembrane region" description="Helical" evidence="14">
    <location>
        <begin position="432"/>
        <end position="454"/>
    </location>
</feature>
<feature type="transmembrane region" description="Helical" evidence="14">
    <location>
        <begin position="279"/>
        <end position="304"/>
    </location>
</feature>
<dbReference type="AlphaFoldDB" id="A0A081FVV1"/>
<feature type="transmembrane region" description="Helical" evidence="14">
    <location>
        <begin position="113"/>
        <end position="132"/>
    </location>
</feature>
<comment type="catalytic activity">
    <reaction evidence="12">
        <text>L-proline(in) + Na(+)(in) = L-proline(out) + Na(+)(out)</text>
        <dbReference type="Rhea" id="RHEA:28967"/>
        <dbReference type="ChEBI" id="CHEBI:29101"/>
        <dbReference type="ChEBI" id="CHEBI:60039"/>
    </reaction>
</comment>
<evidence type="ECO:0000256" key="2">
    <source>
        <dbReference type="ARBA" id="ARBA00006434"/>
    </source>
</evidence>
<evidence type="ECO:0000256" key="13">
    <source>
        <dbReference type="SAM" id="Coils"/>
    </source>
</evidence>
<evidence type="ECO:0000313" key="15">
    <source>
        <dbReference type="EMBL" id="KEA62656.1"/>
    </source>
</evidence>
<dbReference type="STRING" id="1232683.ADIMK_3128"/>
<evidence type="ECO:0000256" key="9">
    <source>
        <dbReference type="ARBA" id="ARBA00023065"/>
    </source>
</evidence>
<dbReference type="InterPro" id="IPR038377">
    <property type="entry name" value="Na/Glc_symporter_sf"/>
</dbReference>
<dbReference type="PANTHER" id="PTHR48086:SF3">
    <property type="entry name" value="SODIUM_PROLINE SYMPORTER"/>
    <property type="match status" value="1"/>
</dbReference>
<dbReference type="CDD" id="cd10322">
    <property type="entry name" value="SLC5sbd"/>
    <property type="match status" value="1"/>
</dbReference>
<feature type="transmembrane region" description="Helical" evidence="14">
    <location>
        <begin position="324"/>
        <end position="348"/>
    </location>
</feature>
<evidence type="ECO:0000256" key="14">
    <source>
        <dbReference type="SAM" id="Phobius"/>
    </source>
</evidence>
<evidence type="ECO:0000313" key="16">
    <source>
        <dbReference type="Proteomes" id="UP000028252"/>
    </source>
</evidence>
<feature type="transmembrane region" description="Helical" evidence="14">
    <location>
        <begin position="37"/>
        <end position="54"/>
    </location>
</feature>
<feature type="transmembrane region" description="Helical" evidence="14">
    <location>
        <begin position="493"/>
        <end position="511"/>
    </location>
</feature>
<keyword evidence="13" id="KW-0175">Coiled coil</keyword>
<comment type="similarity">
    <text evidence="2">Belongs to the sodium:solute symporter (SSF) (TC 2.A.21) family.</text>
</comment>
<accession>A0A081FVV1</accession>
<dbReference type="PATRIC" id="fig|1232683.4.peg.3078"/>
<keyword evidence="5 14" id="KW-0812">Transmembrane</keyword>
<keyword evidence="11" id="KW-0739">Sodium transport</keyword>
<feature type="transmembrane region" description="Helical" evidence="14">
    <location>
        <begin position="66"/>
        <end position="85"/>
    </location>
</feature>
<dbReference type="Proteomes" id="UP000028252">
    <property type="component" value="Unassembled WGS sequence"/>
</dbReference>
<dbReference type="GO" id="GO:0006814">
    <property type="term" value="P:sodium ion transport"/>
    <property type="evidence" value="ECO:0007669"/>
    <property type="project" value="UniProtKB-KW"/>
</dbReference>
<evidence type="ECO:0000256" key="8">
    <source>
        <dbReference type="ARBA" id="ARBA00023053"/>
    </source>
</evidence>
<evidence type="ECO:0000256" key="11">
    <source>
        <dbReference type="ARBA" id="ARBA00023201"/>
    </source>
</evidence>